<protein>
    <recommendedName>
        <fullName evidence="2">DDHD domain-containing protein</fullName>
    </recommendedName>
</protein>
<evidence type="ECO:0000259" key="2">
    <source>
        <dbReference type="PROSITE" id="PS51043"/>
    </source>
</evidence>
<organism evidence="4">
    <name type="scientific">Spathaspora passalidarum (strain NRRL Y-27907 / 11-Y1)</name>
    <dbReference type="NCBI Taxonomy" id="619300"/>
    <lineage>
        <taxon>Eukaryota</taxon>
        <taxon>Fungi</taxon>
        <taxon>Dikarya</taxon>
        <taxon>Ascomycota</taxon>
        <taxon>Saccharomycotina</taxon>
        <taxon>Pichiomycetes</taxon>
        <taxon>Debaryomycetaceae</taxon>
        <taxon>Spathaspora</taxon>
    </lineage>
</organism>
<dbReference type="InterPro" id="IPR055555">
    <property type="entry name" value="PA-PLA1_DUF7131"/>
</dbReference>
<dbReference type="SMART" id="SM01127">
    <property type="entry name" value="DDHD"/>
    <property type="match status" value="1"/>
</dbReference>
<dbReference type="Pfam" id="PF23463">
    <property type="entry name" value="WWE_2"/>
    <property type="match status" value="1"/>
</dbReference>
<accession>G3AML3</accession>
<feature type="domain" description="DDHD" evidence="2">
    <location>
        <begin position="476"/>
        <end position="695"/>
    </location>
</feature>
<dbReference type="PANTHER" id="PTHR23509:SF10">
    <property type="entry name" value="LD21067P"/>
    <property type="match status" value="1"/>
</dbReference>
<dbReference type="PANTHER" id="PTHR23509">
    <property type="entry name" value="PA-PL1 PHOSPHOLIPASE FAMILY"/>
    <property type="match status" value="1"/>
</dbReference>
<dbReference type="InterPro" id="IPR058055">
    <property type="entry name" value="PA-PLA1"/>
</dbReference>
<dbReference type="GO" id="GO:0046872">
    <property type="term" value="F:metal ion binding"/>
    <property type="evidence" value="ECO:0007669"/>
    <property type="project" value="InterPro"/>
</dbReference>
<name>G3AML3_SPAPN</name>
<dbReference type="GO" id="GO:0005759">
    <property type="term" value="C:mitochondrial matrix"/>
    <property type="evidence" value="ECO:0007669"/>
    <property type="project" value="EnsemblFungi"/>
</dbReference>
<dbReference type="InParanoid" id="G3AML3"/>
<dbReference type="OrthoDB" id="69269at2759"/>
<dbReference type="Proteomes" id="UP000000709">
    <property type="component" value="Unassembled WGS sequence"/>
</dbReference>
<keyword evidence="4" id="KW-1185">Reference proteome</keyword>
<dbReference type="AlphaFoldDB" id="G3AML3"/>
<dbReference type="OMA" id="HIQRGYS"/>
<evidence type="ECO:0000313" key="3">
    <source>
        <dbReference type="EMBL" id="EGW33456.1"/>
    </source>
</evidence>
<gene>
    <name evidence="3" type="ORF">SPAPADRAFT_71305</name>
</gene>
<dbReference type="EMBL" id="GL996501">
    <property type="protein sequence ID" value="EGW33456.1"/>
    <property type="molecule type" value="Genomic_DNA"/>
</dbReference>
<dbReference type="GO" id="GO:0008970">
    <property type="term" value="F:phospholipase A1 activity"/>
    <property type="evidence" value="ECO:0007669"/>
    <property type="project" value="EnsemblFungi"/>
</dbReference>
<dbReference type="SUPFAM" id="SSF53474">
    <property type="entry name" value="alpha/beta-Hydrolases"/>
    <property type="match status" value="1"/>
</dbReference>
<dbReference type="eggNOG" id="KOG2308">
    <property type="taxonomic scope" value="Eukaryota"/>
</dbReference>
<sequence length="709" mass="80969">MRWFYAVDVPNSKPGWNKYTKTKEPEKFIPFSEWDSFNLEVNFRKKSTVPVEVNEDRLFEVDLQKLELAPVYWEGPIYEVRRGVWFDSNGIPFSKKQTEELEQGYKKVKPYTFNHEKPDTESKENKEIISKFNKYIKEVEDSTQKVDLSQEKDILKLESGNYVMYLDGKNAVTFPADYDTNFQIDVIRQFSSTSTVPLIGVNSIQRGYSDDMGESIFDKLSTNAIPTIADSFQDEFGSILGFDQTITRENDETETKTETENEIDDHHMQQYLEGDYDHSVSKNESNREIDHLIFCIHGIGQVLGKKYESINFTHNINVLRNTMKKVYTENDQYKKLAYPIADKKDETYNTNNRIQVLPITWRHKIGFNPEETVKEHDPRLPTLSQINVDGIRALRNVVGDVVLDVLLYYEPKYLKEILMATSTELNRVYKLYKERNPNFNGRIHVLGHSLGSAIAFDLLSGQTGTAHGDIELPNKLDFQVDSLFLAGSPVGLFKLLEGKNITAAFDDKVVNNNGKDLDKVAAPNCRNLYNIFHPCDPVAYRIEPLINPQFGNFKAEQIAFASRGISTHIQELYSYGDGITGKISQATKWLRGATKSEPSPQSKSIEESASEENALGDIITSIIVDEKKQESNKVTKRNMTDDELIELLALNNTGRVDYCLPMGVLDFSLVSAVSAHISYFENQDTSGFIMKELLEGRDDPVRKKFVSLY</sequence>
<dbReference type="GeneID" id="18875373"/>
<dbReference type="PROSITE" id="PS51043">
    <property type="entry name" value="DDHD"/>
    <property type="match status" value="1"/>
</dbReference>
<dbReference type="RefSeq" id="XP_007374971.1">
    <property type="nucleotide sequence ID" value="XM_007374909.1"/>
</dbReference>
<dbReference type="FunCoup" id="G3AML3">
    <property type="interactions" value="3"/>
</dbReference>
<evidence type="ECO:0000313" key="4">
    <source>
        <dbReference type="Proteomes" id="UP000000709"/>
    </source>
</evidence>
<dbReference type="STRING" id="619300.G3AML3"/>
<dbReference type="GO" id="GO:0046337">
    <property type="term" value="P:phosphatidylethanolamine metabolic process"/>
    <property type="evidence" value="ECO:0007669"/>
    <property type="project" value="EnsemblFungi"/>
</dbReference>
<dbReference type="Pfam" id="PF23465">
    <property type="entry name" value="DUF7131"/>
    <property type="match status" value="1"/>
</dbReference>
<dbReference type="InterPro" id="IPR029058">
    <property type="entry name" value="AB_hydrolase_fold"/>
</dbReference>
<feature type="region of interest" description="Disordered" evidence="1">
    <location>
        <begin position="592"/>
        <end position="611"/>
    </location>
</feature>
<dbReference type="HOGENOM" id="CLU_007365_0_0_1"/>
<dbReference type="Pfam" id="PF02862">
    <property type="entry name" value="DDHD"/>
    <property type="match status" value="1"/>
</dbReference>
<dbReference type="KEGG" id="spaa:SPAPADRAFT_71305"/>
<proteinExistence type="predicted"/>
<dbReference type="InterPro" id="IPR057826">
    <property type="entry name" value="WWE_C20G8.02"/>
</dbReference>
<dbReference type="InterPro" id="IPR004177">
    <property type="entry name" value="DDHD_dom"/>
</dbReference>
<dbReference type="GO" id="GO:0032048">
    <property type="term" value="P:cardiolipin metabolic process"/>
    <property type="evidence" value="ECO:0007669"/>
    <property type="project" value="EnsemblFungi"/>
</dbReference>
<evidence type="ECO:0000256" key="1">
    <source>
        <dbReference type="SAM" id="MobiDB-lite"/>
    </source>
</evidence>
<reference evidence="3 4" key="1">
    <citation type="journal article" date="2011" name="Proc. Natl. Acad. Sci. U.S.A.">
        <title>Comparative genomics of xylose-fermenting fungi for enhanced biofuel production.</title>
        <authorList>
            <person name="Wohlbach D.J."/>
            <person name="Kuo A."/>
            <person name="Sato T.K."/>
            <person name="Potts K.M."/>
            <person name="Salamov A.A."/>
            <person name="LaButti K.M."/>
            <person name="Sun H."/>
            <person name="Clum A."/>
            <person name="Pangilinan J.L."/>
            <person name="Lindquist E.A."/>
            <person name="Lucas S."/>
            <person name="Lapidus A."/>
            <person name="Jin M."/>
            <person name="Gunawan C."/>
            <person name="Balan V."/>
            <person name="Dale B.E."/>
            <person name="Jeffries T.W."/>
            <person name="Zinkel R."/>
            <person name="Barry K.W."/>
            <person name="Grigoriev I.V."/>
            <person name="Gasch A.P."/>
        </authorList>
    </citation>
    <scope>NUCLEOTIDE SEQUENCE [LARGE SCALE GENOMIC DNA]</scope>
    <source>
        <strain evidence="4">NRRL Y-27907 / 11-Y1</strain>
    </source>
</reference>